<reference evidence="3" key="1">
    <citation type="journal article" date="2019" name="Int. J. Syst. Evol. Microbiol.">
        <title>The Global Catalogue of Microorganisms (GCM) 10K type strain sequencing project: providing services to taxonomists for standard genome sequencing and annotation.</title>
        <authorList>
            <consortium name="The Broad Institute Genomics Platform"/>
            <consortium name="The Broad Institute Genome Sequencing Center for Infectious Disease"/>
            <person name="Wu L."/>
            <person name="Ma J."/>
        </authorList>
    </citation>
    <scope>NUCLEOTIDE SEQUENCE [LARGE SCALE GENOMIC DNA]</scope>
    <source>
        <strain evidence="3">CECT 7398</strain>
    </source>
</reference>
<dbReference type="Proteomes" id="UP001238540">
    <property type="component" value="Unassembled WGS sequence"/>
</dbReference>
<evidence type="ECO:0000259" key="1">
    <source>
        <dbReference type="Pfam" id="PF13569"/>
    </source>
</evidence>
<dbReference type="InterPro" id="IPR016024">
    <property type="entry name" value="ARM-type_fold"/>
</dbReference>
<name>A0ABT8BX52_9VIBR</name>
<feature type="domain" description="DUF4132" evidence="1">
    <location>
        <begin position="994"/>
        <end position="1175"/>
    </location>
</feature>
<protein>
    <submittedName>
        <fullName evidence="2">DUF4132 domain-containing protein</fullName>
    </submittedName>
</protein>
<evidence type="ECO:0000313" key="3">
    <source>
        <dbReference type="Proteomes" id="UP001238540"/>
    </source>
</evidence>
<accession>A0ABT8BX52</accession>
<sequence length="1265" mass="143236">MFTESELDAAHHIIKTTRNINRVRDELIGKFDDRAGNMIWLLHHDHTIDLSRRPKLWKLASGATSCYNAQEAVNILLETSKIVAEFEESKSQGQKSLYSGQFSGCFVTELSDDLNLFVEHLPEFDPAIASEVRYELAKKGLQSAKDFKDAILDKKVQQLLNARCDCKNRLEAILAIWPEEKVALAVNAFASRPNGKLRHADFLQVTAKYATPLQIVHMAFNIDSKSSVRIISSVMRQYPQDLATHIRDIYSTKINRSPNLGAVSAIGWLIQHEVKNKGEIGREMARFFLKHTSTWFFSEFPETFNVLPNDLLEAYILDKLPYSIKLLNHLCTEKLAKKTVQHVIDENRYYSSFKPMDMAVIGKQYPEFLIEALEDKKHSQLEVLVKALSASDDPKAIPTLIECIGNTTESVREAAQKGLKKQGAAAIGSLLNALDSRKKNVRIIASHVLSQLPEKARSAPEIAEKAAARLKKEKVDEVIECLELLAGVLPTTKKTNNKSVELAVVDATDAEYATFRQHYAAWNNSRRQLWDRWKVKEDMRPYDVFADNMQQSLGDRATVVTLQRLAEKDDALQIYYYLVNRIVARSEKNAVNAHLALVDWCRRWKEEEKERDQPRLESLYELFEEQIKLYLETYGEYFIHAMEIALSNGKLPCLDKLWAHYDSLNRANKEAVFVAFSPVASAASLQLALTNLPEVALTQLISLLSSNKVGTRVNAATVLRQNPSTTALSALEAAFDKEKNAKAKVALANAAFAAASVQQSLRERLAPRLPLTASEQSDIDALLGRYACPLPKKVTLEALPRLRWTSGKPLSDDAMQWVIARLEQQNNKKQDRYLAALTAQWQPEQFQPLYEALNNCFGTDKVSRIGWVLFSAELFANDETFNEFGRHLDDEVRSGSSAAAFYKVSMMGRKGSTLTLSWLDHWTRKAKSQSLRHRAMEALDDAAALRNISRNDMVDLLATDLGFNAKGQQDFAFGARNLTLTLQAKGVIALSLDGKTLKSTPSTRKDDDADELKARRTELSAYRKQVKQIFTNAQERLEQAMVTGRTFTQDFFDKTWGGKAILTFLARRIVWCLTIEDRPIFIRLDEKNQFVDIDGRPVTWPEGALLSVLHPLKSGQDICTEWQGVFDKNEIDVPFPQLSRPVFTVPTEETELRRVTRYEKTTFPRFRPQMERRGWVNGKTLDGCYVHWLYKYFADSDLTVAVHINGGFGLGFTGYDEPQEIDSVEFMKGRLGRGLDDDQEPLKLSEVDAITYSETIADLEFVLQS</sequence>
<evidence type="ECO:0000313" key="2">
    <source>
        <dbReference type="EMBL" id="MDN3611397.1"/>
    </source>
</evidence>
<keyword evidence="3" id="KW-1185">Reference proteome</keyword>
<dbReference type="RefSeq" id="WP_170882855.1">
    <property type="nucleotide sequence ID" value="NZ_JABEYA020000006.1"/>
</dbReference>
<dbReference type="Pfam" id="PF13569">
    <property type="entry name" value="DUF4132"/>
    <property type="match status" value="1"/>
</dbReference>
<comment type="caution">
    <text evidence="2">The sequence shown here is derived from an EMBL/GenBank/DDBJ whole genome shotgun (WGS) entry which is preliminary data.</text>
</comment>
<dbReference type="SUPFAM" id="SSF48371">
    <property type="entry name" value="ARM repeat"/>
    <property type="match status" value="2"/>
</dbReference>
<organism evidence="2 3">
    <name type="scientific">Vibrio ostreicida</name>
    <dbReference type="NCBI Taxonomy" id="526588"/>
    <lineage>
        <taxon>Bacteria</taxon>
        <taxon>Pseudomonadati</taxon>
        <taxon>Pseudomonadota</taxon>
        <taxon>Gammaproteobacteria</taxon>
        <taxon>Vibrionales</taxon>
        <taxon>Vibrionaceae</taxon>
        <taxon>Vibrio</taxon>
    </lineage>
</organism>
<dbReference type="EMBL" id="JAUFQC010000027">
    <property type="protein sequence ID" value="MDN3611397.1"/>
    <property type="molecule type" value="Genomic_DNA"/>
</dbReference>
<gene>
    <name evidence="2" type="ORF">QWZ16_17485</name>
</gene>
<proteinExistence type="predicted"/>
<dbReference type="InterPro" id="IPR011989">
    <property type="entry name" value="ARM-like"/>
</dbReference>
<dbReference type="Gene3D" id="1.25.10.10">
    <property type="entry name" value="Leucine-rich Repeat Variant"/>
    <property type="match status" value="1"/>
</dbReference>
<dbReference type="InterPro" id="IPR025406">
    <property type="entry name" value="DUF4132"/>
</dbReference>